<dbReference type="Pfam" id="PF00551">
    <property type="entry name" value="Formyl_trans_N"/>
    <property type="match status" value="1"/>
</dbReference>
<evidence type="ECO:0000259" key="1">
    <source>
        <dbReference type="Pfam" id="PF00551"/>
    </source>
</evidence>
<dbReference type="EMBL" id="LPAD01000104">
    <property type="protein sequence ID" value="KVN76051.1"/>
    <property type="molecule type" value="Genomic_DNA"/>
</dbReference>
<comment type="caution">
    <text evidence="2">The sequence shown here is derived from an EMBL/GenBank/DDBJ whole genome shotgun (WGS) entry which is preliminary data.</text>
</comment>
<dbReference type="PANTHER" id="PTHR11138:SF5">
    <property type="entry name" value="METHIONYL-TRNA FORMYLTRANSFERASE, MITOCHONDRIAL"/>
    <property type="match status" value="1"/>
</dbReference>
<dbReference type="AlphaFoldDB" id="A0ABD4DVR1"/>
<dbReference type="SUPFAM" id="SSF53328">
    <property type="entry name" value="Formyltransferase"/>
    <property type="match status" value="1"/>
</dbReference>
<dbReference type="PANTHER" id="PTHR11138">
    <property type="entry name" value="METHIONYL-TRNA FORMYLTRANSFERASE"/>
    <property type="match status" value="1"/>
</dbReference>
<dbReference type="RefSeq" id="WP_060041725.1">
    <property type="nucleotide sequence ID" value="NZ_LPAD01000104.1"/>
</dbReference>
<dbReference type="Proteomes" id="UP000057910">
    <property type="component" value="Unassembled WGS sequence"/>
</dbReference>
<accession>A0ABD4DVR1</accession>
<dbReference type="InterPro" id="IPR002376">
    <property type="entry name" value="Formyl_transf_N"/>
</dbReference>
<proteinExistence type="predicted"/>
<dbReference type="InterPro" id="IPR036477">
    <property type="entry name" value="Formyl_transf_N_sf"/>
</dbReference>
<evidence type="ECO:0000313" key="3">
    <source>
        <dbReference type="Proteomes" id="UP000057910"/>
    </source>
</evidence>
<evidence type="ECO:0000313" key="2">
    <source>
        <dbReference type="EMBL" id="KVN76051.1"/>
    </source>
</evidence>
<dbReference type="Gene3D" id="3.40.50.12230">
    <property type="match status" value="1"/>
</dbReference>
<sequence>MRLMIVGQKWLGAELLRQCVRAGHDVAAVAAPGAVGEDYDRLYATAQQLGMPALVVGRRLDAGAVPDGVDLILAAHAHAFIPRAARERARYGVLGYHPSLLPRHRGRDAVRWAIHMREPVTGGTLYWLDDGADTGPIALQDWCHIRPEDTPASLWRRELGPMGLRLFAAALAMIEEGECRKLVQDPALATWEPAFHSKPLAAAA</sequence>
<gene>
    <name evidence="2" type="ORF">WJ68_27165</name>
</gene>
<name>A0ABD4DVR1_9BURK</name>
<feature type="domain" description="Formyl transferase N-terminal" evidence="1">
    <location>
        <begin position="68"/>
        <end position="157"/>
    </location>
</feature>
<reference evidence="2 3" key="1">
    <citation type="submission" date="2015-11" db="EMBL/GenBank/DDBJ databases">
        <title>Expanding the genomic diversity of Burkholderia species for the development of highly accurate diagnostics.</title>
        <authorList>
            <person name="Sahl J."/>
            <person name="Keim P."/>
            <person name="Wagner D."/>
        </authorList>
    </citation>
    <scope>NUCLEOTIDE SEQUENCE [LARGE SCALE GENOMIC DNA]</scope>
    <source>
        <strain evidence="2 3">MSMB1585WGS</strain>
    </source>
</reference>
<protein>
    <submittedName>
        <fullName evidence="2">Methionyl-tRNA formyltransferase</fullName>
    </submittedName>
</protein>
<organism evidence="2 3">
    <name type="scientific">Burkholderia ubonensis</name>
    <dbReference type="NCBI Taxonomy" id="101571"/>
    <lineage>
        <taxon>Bacteria</taxon>
        <taxon>Pseudomonadati</taxon>
        <taxon>Pseudomonadota</taxon>
        <taxon>Betaproteobacteria</taxon>
        <taxon>Burkholderiales</taxon>
        <taxon>Burkholderiaceae</taxon>
        <taxon>Burkholderia</taxon>
        <taxon>Burkholderia cepacia complex</taxon>
    </lineage>
</organism>